<dbReference type="AlphaFoldDB" id="A0A8H6SPH3"/>
<accession>A0A8H6SPH3</accession>
<sequence>MNRHHPYGGNPNGNNFERRGAGGMSGPGPDRPQRFQQNQNRGGRGGGGYGRGPRSGSGSGGGGYSGYDNMSNGPGPYDHGAPYPPDSAPYNNYDGPPQDPYYQNPYGQYPMNPGPPPYESQGTGYGYEGALELPNFDTTKRAYARTKKRHAGDVFLL</sequence>
<evidence type="ECO:0000256" key="1">
    <source>
        <dbReference type="SAM" id="MobiDB-lite"/>
    </source>
</evidence>
<name>A0A8H6SPH3_MYCCL</name>
<reference evidence="2" key="1">
    <citation type="submission" date="2020-05" db="EMBL/GenBank/DDBJ databases">
        <title>Mycena genomes resolve the evolution of fungal bioluminescence.</title>
        <authorList>
            <person name="Tsai I.J."/>
        </authorList>
    </citation>
    <scope>NUCLEOTIDE SEQUENCE</scope>
    <source>
        <strain evidence="2">110903Hualien_Pintung</strain>
    </source>
</reference>
<protein>
    <submittedName>
        <fullName evidence="2">RRM domain-containing protein</fullName>
    </submittedName>
</protein>
<feature type="compositionally biased region" description="Gly residues" evidence="1">
    <location>
        <begin position="42"/>
        <end position="65"/>
    </location>
</feature>
<gene>
    <name evidence="2" type="ORF">HMN09_00898500</name>
</gene>
<dbReference type="EMBL" id="JACAZE010000012">
    <property type="protein sequence ID" value="KAF7302640.1"/>
    <property type="molecule type" value="Genomic_DNA"/>
</dbReference>
<feature type="region of interest" description="Disordered" evidence="1">
    <location>
        <begin position="1"/>
        <end position="126"/>
    </location>
</feature>
<dbReference type="Proteomes" id="UP000613580">
    <property type="component" value="Unassembled WGS sequence"/>
</dbReference>
<comment type="caution">
    <text evidence="2">The sequence shown here is derived from an EMBL/GenBank/DDBJ whole genome shotgun (WGS) entry which is preliminary data.</text>
</comment>
<proteinExistence type="predicted"/>
<keyword evidence="3" id="KW-1185">Reference proteome</keyword>
<organism evidence="2 3">
    <name type="scientific">Mycena chlorophos</name>
    <name type="common">Agaric fungus</name>
    <name type="synonym">Agaricus chlorophos</name>
    <dbReference type="NCBI Taxonomy" id="658473"/>
    <lineage>
        <taxon>Eukaryota</taxon>
        <taxon>Fungi</taxon>
        <taxon>Dikarya</taxon>
        <taxon>Basidiomycota</taxon>
        <taxon>Agaricomycotina</taxon>
        <taxon>Agaricomycetes</taxon>
        <taxon>Agaricomycetidae</taxon>
        <taxon>Agaricales</taxon>
        <taxon>Marasmiineae</taxon>
        <taxon>Mycenaceae</taxon>
        <taxon>Mycena</taxon>
    </lineage>
</organism>
<evidence type="ECO:0000313" key="2">
    <source>
        <dbReference type="EMBL" id="KAF7302640.1"/>
    </source>
</evidence>
<evidence type="ECO:0000313" key="3">
    <source>
        <dbReference type="Proteomes" id="UP000613580"/>
    </source>
</evidence>